<name>S9QQI2_9RHOB</name>
<accession>S9QQI2</accession>
<dbReference type="EC" id="3.5.1.32" evidence="3"/>
<dbReference type="STRING" id="1123237.Salmuc_00226"/>
<evidence type="ECO:0000256" key="1">
    <source>
        <dbReference type="ARBA" id="ARBA00022801"/>
    </source>
</evidence>
<dbReference type="HOGENOM" id="CLU_023257_1_1_5"/>
<dbReference type="GO" id="GO:0050118">
    <property type="term" value="F:N-acetyldiaminopimelate deacetylase activity"/>
    <property type="evidence" value="ECO:0007669"/>
    <property type="project" value="UniProtKB-ARBA"/>
</dbReference>
<evidence type="ECO:0000313" key="4">
    <source>
        <dbReference type="Proteomes" id="UP000015347"/>
    </source>
</evidence>
<dbReference type="InterPro" id="IPR036264">
    <property type="entry name" value="Bact_exopeptidase_dim_dom"/>
</dbReference>
<dbReference type="Pfam" id="PF01546">
    <property type="entry name" value="Peptidase_M20"/>
    <property type="match status" value="1"/>
</dbReference>
<dbReference type="GO" id="GO:0047980">
    <property type="term" value="F:hippurate hydrolase activity"/>
    <property type="evidence" value="ECO:0007669"/>
    <property type="project" value="UniProtKB-EC"/>
</dbReference>
<evidence type="ECO:0000313" key="3">
    <source>
        <dbReference type="EMBL" id="EPX81912.1"/>
    </source>
</evidence>
<dbReference type="CDD" id="cd05666">
    <property type="entry name" value="M20_Acy1-like"/>
    <property type="match status" value="1"/>
</dbReference>
<dbReference type="PANTHER" id="PTHR11014:SF63">
    <property type="entry name" value="METALLOPEPTIDASE, PUTATIVE (AFU_ORTHOLOGUE AFUA_6G09600)-RELATED"/>
    <property type="match status" value="1"/>
</dbReference>
<dbReference type="SUPFAM" id="SSF55031">
    <property type="entry name" value="Bacterial exopeptidase dimerisation domain"/>
    <property type="match status" value="1"/>
</dbReference>
<sequence length="512" mass="53347">MEDRLEEQVAQLAPELVPGLALDGVGDLVGLLDGIGGDGREVLRDVPGAAGLGVAQTAHDLEQAGHAALGVVDQIVAHAAVSLRGLALVLRHRPGGVQCGRALAERGASRFHAPEPATGEPMPVINSIAAEAETLTAWRRHLHAHPELLFDCVKTAAFVVEKLKSFGITEIHEGIAHTGVVAVIEGRAPGRTIGLRADMDALPMEDLSGAAHASTVPGMAHACGHDGHTVMLLAAAKYLAGTRNFAGRAALIFQPAEEGGGGGKVMVDEGIMERFDIAEVYGLHNTPGRPVGQVATAPGPLMASADEFRIEIAGRGGHGAQPQTTLDPIPAAAATAQALQTIVSRNADPLDRLVVSVTQIHAGTADNIIPETAWLGGTVRSFRPAVRDMAQARLTAIAEAQAAVYGCSAKVIYERGYPPLVNHAEQARFAAEVAREVVGERNVEGDCEPITPAEDFAYMLEARPGAYMFVGQGDTPMCHHPAYDFNDAIAPVGASLLARLVERSLPLPGGGA</sequence>
<feature type="domain" description="Peptidase M20 dimerisation" evidence="2">
    <location>
        <begin position="307"/>
        <end position="403"/>
    </location>
</feature>
<dbReference type="FunFam" id="3.30.70.360:FF:000001">
    <property type="entry name" value="N-acetyldiaminopimelate deacetylase"/>
    <property type="match status" value="1"/>
</dbReference>
<reference evidence="4" key="1">
    <citation type="journal article" date="2014" name="Stand. Genomic Sci.">
        <title>Genome sequence of the exopolysaccharide-producing Salipiger mucosus type strain (DSM 16094(T)), a moderately halophilic member of the Roseobacter clade.</title>
        <authorList>
            <person name="Riedel T."/>
            <person name="Spring S."/>
            <person name="Fiebig A."/>
            <person name="Petersen J."/>
            <person name="Kyrpides N.C."/>
            <person name="Goker M."/>
            <person name="Klenk H.P."/>
        </authorList>
    </citation>
    <scope>NUCLEOTIDE SEQUENCE [LARGE SCALE GENOMIC DNA]</scope>
    <source>
        <strain evidence="4">DSM 16094</strain>
    </source>
</reference>
<dbReference type="Gene3D" id="3.40.630.10">
    <property type="entry name" value="Zn peptidases"/>
    <property type="match status" value="1"/>
</dbReference>
<dbReference type="Pfam" id="PF07687">
    <property type="entry name" value="M20_dimer"/>
    <property type="match status" value="1"/>
</dbReference>
<evidence type="ECO:0000259" key="2">
    <source>
        <dbReference type="Pfam" id="PF07687"/>
    </source>
</evidence>
<proteinExistence type="predicted"/>
<dbReference type="InterPro" id="IPR017439">
    <property type="entry name" value="Amidohydrolase"/>
</dbReference>
<dbReference type="eggNOG" id="COG1473">
    <property type="taxonomic scope" value="Bacteria"/>
</dbReference>
<dbReference type="Proteomes" id="UP000015347">
    <property type="component" value="Unassembled WGS sequence"/>
</dbReference>
<keyword evidence="1 3" id="KW-0378">Hydrolase</keyword>
<dbReference type="AlphaFoldDB" id="S9QQI2"/>
<dbReference type="InterPro" id="IPR002933">
    <property type="entry name" value="Peptidase_M20"/>
</dbReference>
<dbReference type="GO" id="GO:0019877">
    <property type="term" value="P:diaminopimelate biosynthetic process"/>
    <property type="evidence" value="ECO:0007669"/>
    <property type="project" value="UniProtKB-ARBA"/>
</dbReference>
<keyword evidence="4" id="KW-1185">Reference proteome</keyword>
<dbReference type="PANTHER" id="PTHR11014">
    <property type="entry name" value="PEPTIDASE M20 FAMILY MEMBER"/>
    <property type="match status" value="1"/>
</dbReference>
<comment type="caution">
    <text evidence="3">The sequence shown here is derived from an EMBL/GenBank/DDBJ whole genome shotgun (WGS) entry which is preliminary data.</text>
</comment>
<dbReference type="SUPFAM" id="SSF53187">
    <property type="entry name" value="Zn-dependent exopeptidases"/>
    <property type="match status" value="1"/>
</dbReference>
<dbReference type="NCBIfam" id="TIGR01891">
    <property type="entry name" value="amidohydrolases"/>
    <property type="match status" value="1"/>
</dbReference>
<dbReference type="InterPro" id="IPR011650">
    <property type="entry name" value="Peptidase_M20_dimer"/>
</dbReference>
<gene>
    <name evidence="3" type="ORF">Salmuc_00226</name>
</gene>
<dbReference type="EMBL" id="APVH01000028">
    <property type="protein sequence ID" value="EPX81912.1"/>
    <property type="molecule type" value="Genomic_DNA"/>
</dbReference>
<organism evidence="3 4">
    <name type="scientific">Salipiger mucosus DSM 16094</name>
    <dbReference type="NCBI Taxonomy" id="1123237"/>
    <lineage>
        <taxon>Bacteria</taxon>
        <taxon>Pseudomonadati</taxon>
        <taxon>Pseudomonadota</taxon>
        <taxon>Alphaproteobacteria</taxon>
        <taxon>Rhodobacterales</taxon>
        <taxon>Roseobacteraceae</taxon>
        <taxon>Salipiger</taxon>
    </lineage>
</organism>
<protein>
    <submittedName>
        <fullName evidence="3">Hippurate hydrolase</fullName>
        <ecNumber evidence="3">3.5.1.32</ecNumber>
    </submittedName>
</protein>
<dbReference type="Gene3D" id="3.30.70.360">
    <property type="match status" value="1"/>
</dbReference>